<proteinExistence type="predicted"/>
<gene>
    <name evidence="1" type="ORF">ES288_D09G028000v1</name>
</gene>
<evidence type="ECO:0000313" key="1">
    <source>
        <dbReference type="EMBL" id="TYG52436.1"/>
    </source>
</evidence>
<evidence type="ECO:0000313" key="2">
    <source>
        <dbReference type="Proteomes" id="UP000323506"/>
    </source>
</evidence>
<accession>A0A5D2BAE7</accession>
<keyword evidence="2" id="KW-1185">Reference proteome</keyword>
<sequence length="174" mass="18886">MAEQPGEGSDIYTQSGIRVIGKNAMAQKMLMVAVLVILGTKMATVTVANPICPVLLTSTTPLSNCKTIAVTLSNKRPSYSKAASLTTLLCLLLSTSPSMELLGSLVSAVSLMRSTAASPTLQPKITHEQRRVEEQEILLTETFNQTYGRRKPQLTIINFVARIPCRKAAYSMKK</sequence>
<protein>
    <submittedName>
        <fullName evidence="1">Uncharacterized protein</fullName>
    </submittedName>
</protein>
<dbReference type="Proteomes" id="UP000323506">
    <property type="component" value="Chromosome D09"/>
</dbReference>
<dbReference type="EMBL" id="CM017709">
    <property type="protein sequence ID" value="TYG52436.1"/>
    <property type="molecule type" value="Genomic_DNA"/>
</dbReference>
<organism evidence="1 2">
    <name type="scientific">Gossypium darwinii</name>
    <name type="common">Darwin's cotton</name>
    <name type="synonym">Gossypium barbadense var. darwinii</name>
    <dbReference type="NCBI Taxonomy" id="34276"/>
    <lineage>
        <taxon>Eukaryota</taxon>
        <taxon>Viridiplantae</taxon>
        <taxon>Streptophyta</taxon>
        <taxon>Embryophyta</taxon>
        <taxon>Tracheophyta</taxon>
        <taxon>Spermatophyta</taxon>
        <taxon>Magnoliopsida</taxon>
        <taxon>eudicotyledons</taxon>
        <taxon>Gunneridae</taxon>
        <taxon>Pentapetalae</taxon>
        <taxon>rosids</taxon>
        <taxon>malvids</taxon>
        <taxon>Malvales</taxon>
        <taxon>Malvaceae</taxon>
        <taxon>Malvoideae</taxon>
        <taxon>Gossypium</taxon>
    </lineage>
</organism>
<dbReference type="AlphaFoldDB" id="A0A5D2BAE7"/>
<name>A0A5D2BAE7_GOSDA</name>
<reference evidence="1 2" key="1">
    <citation type="submission" date="2019-06" db="EMBL/GenBank/DDBJ databases">
        <title>WGS assembly of Gossypium darwinii.</title>
        <authorList>
            <person name="Chen Z.J."/>
            <person name="Sreedasyam A."/>
            <person name="Ando A."/>
            <person name="Song Q."/>
            <person name="De L."/>
            <person name="Hulse-Kemp A."/>
            <person name="Ding M."/>
            <person name="Ye W."/>
            <person name="Kirkbride R."/>
            <person name="Jenkins J."/>
            <person name="Plott C."/>
            <person name="Lovell J."/>
            <person name="Lin Y.-M."/>
            <person name="Vaughn R."/>
            <person name="Liu B."/>
            <person name="Li W."/>
            <person name="Simpson S."/>
            <person name="Scheffler B."/>
            <person name="Saski C."/>
            <person name="Grover C."/>
            <person name="Hu G."/>
            <person name="Conover J."/>
            <person name="Carlson J."/>
            <person name="Shu S."/>
            <person name="Boston L."/>
            <person name="Williams M."/>
            <person name="Peterson D."/>
            <person name="Mcgee K."/>
            <person name="Jones D."/>
            <person name="Wendel J."/>
            <person name="Stelly D."/>
            <person name="Grimwood J."/>
            <person name="Schmutz J."/>
        </authorList>
    </citation>
    <scope>NUCLEOTIDE SEQUENCE [LARGE SCALE GENOMIC DNA]</scope>
    <source>
        <strain evidence="1">1808015.09</strain>
    </source>
</reference>